<feature type="transmembrane region" description="Helical" evidence="13">
    <location>
        <begin position="406"/>
        <end position="427"/>
    </location>
</feature>
<feature type="transmembrane region" description="Helical" evidence="13">
    <location>
        <begin position="326"/>
        <end position="346"/>
    </location>
</feature>
<dbReference type="Proteomes" id="UP000694542">
    <property type="component" value="Chromosome 3"/>
</dbReference>
<feature type="compositionally biased region" description="Low complexity" evidence="12">
    <location>
        <begin position="40"/>
        <end position="50"/>
    </location>
</feature>
<dbReference type="PRINTS" id="PR01152">
    <property type="entry name" value="PROTEASEAR2"/>
</dbReference>
<dbReference type="SUPFAM" id="SSF81321">
    <property type="entry name" value="Family A G protein-coupled receptor-like"/>
    <property type="match status" value="1"/>
</dbReference>
<dbReference type="Ensembl" id="ENSCAFT00040003575.1">
    <property type="protein sequence ID" value="ENSCAFP00040003068.1"/>
    <property type="gene ID" value="ENSCAFG00040001886.1"/>
</dbReference>
<feature type="transmembrane region" description="Helical" evidence="13">
    <location>
        <begin position="366"/>
        <end position="385"/>
    </location>
</feature>
<evidence type="ECO:0000313" key="15">
    <source>
        <dbReference type="Ensembl" id="ENSCAFP00040003068.1"/>
    </source>
</evidence>
<sequence length="613" mass="65594">MAESTGTRGPTFLPGASRDAATSAATPTPRLPHGAPPPRGSSSPWGLPLPLGAPPPPAGSPPLPLSPPPGGSPSPWGLPLPLRAPPSPSPSPWGLPLPVRAPPPAPLPLRSPFPLRAPRLPGGSSSPWGLPLALRAPPPPAALRLRRVGGSARSPPAGGGAGAGAGPSAGAPGGSGFTETSGLGEPARRLGLRRVRPARRAERRRPRARPAAGSRRMRSVRAARLLGVAVLLAAAVPGSGSVQGTNRTSKGRSLIGKTDSSLQITGKGVTVEQGFSVDDVSSSILTGKLTTVFLPTVYTIVFMVGLPSNGMALWVFLFRTKKKHPAVVYMTNLALADLLSVVWFPLKIAYHIHGNNWVYGEALCKVLIGFFYGNMYCSILFMTCLSVQRYWVIVNPIAHPARKANIALGVSLGIWLLILLVTIPLYVVRQTMHIPALNITTCHDVLPEEVLVGDMFNYFLSLAIGAFLFPACLTASAYALMIRTLRSPAMDENSGKKRQRAIKLIVTVLAMYLICFTPSNLLLVVHYFMIKTWSQSHVYALYMVALCLSTLNSCIDPFVYYFVSQDFRDHVKHALLCRSVRSVRQMQVSLTSKKFSRKSSSYSSSSTSVKTSY</sequence>
<evidence type="ECO:0000256" key="5">
    <source>
        <dbReference type="ARBA" id="ARBA00023040"/>
    </source>
</evidence>
<name>A0A8C0PSN9_CANLF</name>
<comment type="subcellular location">
    <subcellularLocation>
        <location evidence="1">Cell membrane</location>
        <topology evidence="1">Multi-pass membrane protein</topology>
    </subcellularLocation>
</comment>
<dbReference type="PROSITE" id="PS50262">
    <property type="entry name" value="G_PROTEIN_RECEP_F1_2"/>
    <property type="match status" value="1"/>
</dbReference>
<feature type="disulfide bond" evidence="11">
    <location>
        <begin position="364"/>
        <end position="442"/>
    </location>
</feature>
<reference evidence="15" key="1">
    <citation type="submission" date="2018-10" db="EMBL/GenBank/DDBJ databases">
        <title>De novo assembly of a Great Dane genome.</title>
        <authorList>
            <person name="Kidd J.M."/>
            <person name="Pendleton A.L."/>
            <person name="Shen F."/>
            <person name="Emery S."/>
        </authorList>
    </citation>
    <scope>NUCLEOTIDE SEQUENCE [LARGE SCALE GENOMIC DNA]</scope>
    <source>
        <strain evidence="15">Great Dane</strain>
    </source>
</reference>
<feature type="region of interest" description="Disordered" evidence="12">
    <location>
        <begin position="1"/>
        <end position="133"/>
    </location>
</feature>
<evidence type="ECO:0000313" key="16">
    <source>
        <dbReference type="Proteomes" id="UP000694542"/>
    </source>
</evidence>
<reference evidence="15" key="2">
    <citation type="submission" date="2025-08" db="UniProtKB">
        <authorList>
            <consortium name="Ensembl"/>
        </authorList>
    </citation>
    <scope>IDENTIFICATION</scope>
</reference>
<evidence type="ECO:0000256" key="1">
    <source>
        <dbReference type="ARBA" id="ARBA00004651"/>
    </source>
</evidence>
<feature type="domain" description="G-protein coupled receptors family 1 profile" evidence="14">
    <location>
        <begin position="308"/>
        <end position="560"/>
    </location>
</feature>
<keyword evidence="4 13" id="KW-1133">Transmembrane helix</keyword>
<dbReference type="InterPro" id="IPR002281">
    <property type="entry name" value="Pro_rcpt_2"/>
</dbReference>
<dbReference type="CDD" id="cd15370">
    <property type="entry name" value="7tmA_PAR2"/>
    <property type="match status" value="1"/>
</dbReference>
<dbReference type="PRINTS" id="PR00237">
    <property type="entry name" value="GPCRRHODOPSN"/>
</dbReference>
<dbReference type="PANTHER" id="PTHR24232">
    <property type="entry name" value="G-PROTEIN COUPLED RECEPTOR"/>
    <property type="match status" value="1"/>
</dbReference>
<feature type="region of interest" description="Disordered" evidence="12">
    <location>
        <begin position="148"/>
        <end position="216"/>
    </location>
</feature>
<evidence type="ECO:0000256" key="8">
    <source>
        <dbReference type="ARBA" id="ARBA00023170"/>
    </source>
</evidence>
<proteinExistence type="predicted"/>
<feature type="compositionally biased region" description="Pro residues" evidence="12">
    <location>
        <begin position="51"/>
        <end position="111"/>
    </location>
</feature>
<dbReference type="Pfam" id="PF00001">
    <property type="entry name" value="7tm_1"/>
    <property type="match status" value="1"/>
</dbReference>
<evidence type="ECO:0000256" key="4">
    <source>
        <dbReference type="ARBA" id="ARBA00022989"/>
    </source>
</evidence>
<evidence type="ECO:0000256" key="11">
    <source>
        <dbReference type="PIRSR" id="PIRSR603912-52"/>
    </source>
</evidence>
<keyword evidence="8" id="KW-0675">Receptor</keyword>
<keyword evidence="9" id="KW-0325">Glycoprotein</keyword>
<feature type="compositionally biased region" description="Gly residues" evidence="12">
    <location>
        <begin position="157"/>
        <end position="176"/>
    </location>
</feature>
<feature type="transmembrane region" description="Helical" evidence="13">
    <location>
        <begin position="540"/>
        <end position="563"/>
    </location>
</feature>
<evidence type="ECO:0000256" key="13">
    <source>
        <dbReference type="SAM" id="Phobius"/>
    </source>
</evidence>
<evidence type="ECO:0000256" key="10">
    <source>
        <dbReference type="ARBA" id="ARBA00023224"/>
    </source>
</evidence>
<evidence type="ECO:0000259" key="14">
    <source>
        <dbReference type="PROSITE" id="PS50262"/>
    </source>
</evidence>
<feature type="transmembrane region" description="Helical" evidence="13">
    <location>
        <begin position="501"/>
        <end position="528"/>
    </location>
</feature>
<dbReference type="GO" id="GO:0015057">
    <property type="term" value="F:thrombin-activated receptor activity"/>
    <property type="evidence" value="ECO:0007669"/>
    <property type="project" value="InterPro"/>
</dbReference>
<keyword evidence="3 13" id="KW-0812">Transmembrane</keyword>
<evidence type="ECO:0000256" key="12">
    <source>
        <dbReference type="SAM" id="MobiDB-lite"/>
    </source>
</evidence>
<dbReference type="InterPro" id="IPR017452">
    <property type="entry name" value="GPCR_Rhodpsn_7TM"/>
</dbReference>
<evidence type="ECO:0000256" key="7">
    <source>
        <dbReference type="ARBA" id="ARBA00023157"/>
    </source>
</evidence>
<accession>A0A8C0PSN9</accession>
<dbReference type="Gene3D" id="1.20.1070.10">
    <property type="entry name" value="Rhodopsin 7-helix transmembrane proteins"/>
    <property type="match status" value="1"/>
</dbReference>
<evidence type="ECO:0000256" key="3">
    <source>
        <dbReference type="ARBA" id="ARBA00022692"/>
    </source>
</evidence>
<dbReference type="InterPro" id="IPR003912">
    <property type="entry name" value="Protea_act_rcpt"/>
</dbReference>
<keyword evidence="7 11" id="KW-1015">Disulfide bond</keyword>
<evidence type="ECO:0000256" key="2">
    <source>
        <dbReference type="ARBA" id="ARBA00022475"/>
    </source>
</evidence>
<feature type="compositionally biased region" description="Basic residues" evidence="12">
    <location>
        <begin position="190"/>
        <end position="208"/>
    </location>
</feature>
<keyword evidence="10" id="KW-0807">Transducer</keyword>
<keyword evidence="2" id="KW-1003">Cell membrane</keyword>
<protein>
    <recommendedName>
        <fullName evidence="14">G-protein coupled receptors family 1 profile domain-containing protein</fullName>
    </recommendedName>
</protein>
<feature type="transmembrane region" description="Helical" evidence="13">
    <location>
        <begin position="222"/>
        <end position="240"/>
    </location>
</feature>
<keyword evidence="6 13" id="KW-0472">Membrane</keyword>
<evidence type="ECO:0000256" key="6">
    <source>
        <dbReference type="ARBA" id="ARBA00023136"/>
    </source>
</evidence>
<organism evidence="15 16">
    <name type="scientific">Canis lupus familiaris</name>
    <name type="common">Dog</name>
    <name type="synonym">Canis familiaris</name>
    <dbReference type="NCBI Taxonomy" id="9615"/>
    <lineage>
        <taxon>Eukaryota</taxon>
        <taxon>Metazoa</taxon>
        <taxon>Chordata</taxon>
        <taxon>Craniata</taxon>
        <taxon>Vertebrata</taxon>
        <taxon>Euteleostomi</taxon>
        <taxon>Mammalia</taxon>
        <taxon>Eutheria</taxon>
        <taxon>Laurasiatheria</taxon>
        <taxon>Carnivora</taxon>
        <taxon>Caniformia</taxon>
        <taxon>Canidae</taxon>
        <taxon>Canis</taxon>
    </lineage>
</organism>
<feature type="transmembrane region" description="Helical" evidence="13">
    <location>
        <begin position="458"/>
        <end position="480"/>
    </location>
</feature>
<dbReference type="PRINTS" id="PR01428">
    <property type="entry name" value="PROTEASEAR"/>
</dbReference>
<dbReference type="FunFam" id="1.20.1070.10:FF:000040">
    <property type="entry name" value="Coagulation factor 2 (thrombin) receptor"/>
    <property type="match status" value="1"/>
</dbReference>
<feature type="compositionally biased region" description="Low complexity" evidence="12">
    <location>
        <begin position="112"/>
        <end position="121"/>
    </location>
</feature>
<dbReference type="InterPro" id="IPR000276">
    <property type="entry name" value="GPCR_Rhodpsn"/>
</dbReference>
<dbReference type="GO" id="GO:0005886">
    <property type="term" value="C:plasma membrane"/>
    <property type="evidence" value="ECO:0007669"/>
    <property type="project" value="UniProtKB-SubCell"/>
</dbReference>
<keyword evidence="5" id="KW-0297">G-protein coupled receptor</keyword>
<feature type="transmembrane region" description="Helical" evidence="13">
    <location>
        <begin position="297"/>
        <end position="317"/>
    </location>
</feature>
<dbReference type="PANTHER" id="PTHR24232:SF21">
    <property type="entry name" value="PROTEINASE-ACTIVATED RECEPTOR 2"/>
    <property type="match status" value="1"/>
</dbReference>
<dbReference type="GO" id="GO:0007596">
    <property type="term" value="P:blood coagulation"/>
    <property type="evidence" value="ECO:0007669"/>
    <property type="project" value="InterPro"/>
</dbReference>
<evidence type="ECO:0000256" key="9">
    <source>
        <dbReference type="ARBA" id="ARBA00023180"/>
    </source>
</evidence>
<dbReference type="AlphaFoldDB" id="A0A8C0PSN9"/>